<keyword evidence="6" id="KW-0131">Cell cycle</keyword>
<evidence type="ECO:0000313" key="8">
    <source>
        <dbReference type="EMBL" id="TBU56830.1"/>
    </source>
</evidence>
<evidence type="ECO:0000256" key="1">
    <source>
        <dbReference type="ARBA" id="ARBA00022618"/>
    </source>
</evidence>
<dbReference type="EMBL" id="ML145145">
    <property type="protein sequence ID" value="TBU56830.1"/>
    <property type="molecule type" value="Genomic_DNA"/>
</dbReference>
<dbReference type="Proteomes" id="UP000292082">
    <property type="component" value="Unassembled WGS sequence"/>
</dbReference>
<proteinExistence type="predicted"/>
<accession>A0A4Q9NYR9</accession>
<evidence type="ECO:0000313" key="9">
    <source>
        <dbReference type="Proteomes" id="UP000292082"/>
    </source>
</evidence>
<dbReference type="GO" id="GO:0005680">
    <property type="term" value="C:anaphase-promoting complex"/>
    <property type="evidence" value="ECO:0007669"/>
    <property type="project" value="InterPro"/>
</dbReference>
<dbReference type="GO" id="GO:0045842">
    <property type="term" value="P:positive regulation of mitotic metaphase/anaphase transition"/>
    <property type="evidence" value="ECO:0007669"/>
    <property type="project" value="TreeGrafter"/>
</dbReference>
<keyword evidence="1" id="KW-0132">Cell division</keyword>
<dbReference type="Gene3D" id="1.25.40.10">
    <property type="entry name" value="Tetratricopeptide repeat domain"/>
    <property type="match status" value="3"/>
</dbReference>
<keyword evidence="2" id="KW-0677">Repeat</keyword>
<protein>
    <submittedName>
        <fullName evidence="8">TPR-like protein</fullName>
    </submittedName>
</protein>
<dbReference type="PROSITE" id="PS50005">
    <property type="entry name" value="TPR"/>
    <property type="match status" value="3"/>
</dbReference>
<dbReference type="AlphaFoldDB" id="A0A4Q9NYR9"/>
<name>A0A4Q9NYR9_9APHY</name>
<dbReference type="GO" id="GO:0031145">
    <property type="term" value="P:anaphase-promoting complex-dependent catabolic process"/>
    <property type="evidence" value="ECO:0007669"/>
    <property type="project" value="TreeGrafter"/>
</dbReference>
<keyword evidence="4" id="KW-0833">Ubl conjugation pathway</keyword>
<dbReference type="InterPro" id="IPR011990">
    <property type="entry name" value="TPR-like_helical_dom_sf"/>
</dbReference>
<keyword evidence="3" id="KW-0498">Mitosis</keyword>
<dbReference type="Pfam" id="PF13432">
    <property type="entry name" value="TPR_16"/>
    <property type="match status" value="1"/>
</dbReference>
<dbReference type="InterPro" id="IPR019734">
    <property type="entry name" value="TPR_rpt"/>
</dbReference>
<evidence type="ECO:0000256" key="5">
    <source>
        <dbReference type="ARBA" id="ARBA00022803"/>
    </source>
</evidence>
<dbReference type="SMART" id="SM00028">
    <property type="entry name" value="TPR"/>
    <property type="match status" value="7"/>
</dbReference>
<dbReference type="SUPFAM" id="SSF48452">
    <property type="entry name" value="TPR-like"/>
    <property type="match status" value="2"/>
</dbReference>
<sequence length="622" mass="71069">MVEAPFKVDEDVVAALRNAVRDCSDRGLLYASKWAAELLSSVPPSKRQPEPPAVVPTLPDFHTSTPARSRTPPALSFAARNILRTDAPEAAQRSQAHEPSAPSLQGQSIDVLRQEAEWEAHDVDRLVMAKAFMEAKEFLRVIHWLKPCRSSKATFLRVYSQYLESEKKAQREWYKLEKTREQPPEPVNTSLHQLLELVSNATDPWLLFLKAVFLCRLSRREEAIESAILSISMYPWNWSTWVALGDCLCDGDELSSLLPLLPLPASHPLVLMFQVKTLNSLNSPTDNELALCDRLLSEDFFPRSMWIMALRGNVLYYLHDFTAAEGEFRKILAIDPYRVDDIDILSNILYVTENTTALSKLAHDHLAIDKDRPEICCIIGNYFSLRAEHEKAVKYFRRATQLDRTYLAAWTLMGHEYVEMKNSHAAIEAYRKAVDVNRKDYRAWYGLAQAYELLSMHQYALYYYQHATALRPYDVRIWQAQGMCYEEMGRLREAIECLRRALIGADPEETVIHLKLAKLHNDLEEYAEAAAYHRRIVEVCRAAQKPVPEWSKSAVYVARYHIQHGGGDLDLARQYLLLVSTSNAEEVNQANELLRRYLPAATLRQQQQNAQVRAASEGPPVA</sequence>
<evidence type="ECO:0000256" key="3">
    <source>
        <dbReference type="ARBA" id="ARBA00022776"/>
    </source>
</evidence>
<evidence type="ECO:0000256" key="2">
    <source>
        <dbReference type="ARBA" id="ARBA00022737"/>
    </source>
</evidence>
<dbReference type="STRING" id="114155.A0A4Q9NYR9"/>
<feature type="domain" description="Cdc23" evidence="7">
    <location>
        <begin position="13"/>
        <end position="309"/>
    </location>
</feature>
<gene>
    <name evidence="8" type="ORF">BD310DRAFT_930606</name>
</gene>
<dbReference type="PANTHER" id="PTHR12558:SF10">
    <property type="entry name" value="CELL DIVISION CYCLE PROTEIN 23 HOMOLOG"/>
    <property type="match status" value="1"/>
</dbReference>
<reference evidence="8 9" key="1">
    <citation type="submission" date="2019-01" db="EMBL/GenBank/DDBJ databases">
        <title>Draft genome sequences of three monokaryotic isolates of the white-rot basidiomycete fungus Dichomitus squalens.</title>
        <authorList>
            <consortium name="DOE Joint Genome Institute"/>
            <person name="Lopez S.C."/>
            <person name="Andreopoulos B."/>
            <person name="Pangilinan J."/>
            <person name="Lipzen A."/>
            <person name="Riley R."/>
            <person name="Ahrendt S."/>
            <person name="Ng V."/>
            <person name="Barry K."/>
            <person name="Daum C."/>
            <person name="Grigoriev I.V."/>
            <person name="Hilden K.S."/>
            <person name="Makela M.R."/>
            <person name="de Vries R.P."/>
        </authorList>
    </citation>
    <scope>NUCLEOTIDE SEQUENCE [LARGE SCALE GENOMIC DNA]</scope>
    <source>
        <strain evidence="8 9">CBS 464.89</strain>
    </source>
</reference>
<dbReference type="GO" id="GO:0016567">
    <property type="term" value="P:protein ubiquitination"/>
    <property type="evidence" value="ECO:0007669"/>
    <property type="project" value="TreeGrafter"/>
</dbReference>
<dbReference type="PANTHER" id="PTHR12558">
    <property type="entry name" value="CELL DIVISION CYCLE 16,23,27"/>
    <property type="match status" value="1"/>
</dbReference>
<keyword evidence="5" id="KW-0802">TPR repeat</keyword>
<evidence type="ECO:0000256" key="4">
    <source>
        <dbReference type="ARBA" id="ARBA00022786"/>
    </source>
</evidence>
<dbReference type="InterPro" id="IPR007192">
    <property type="entry name" value="APC8"/>
</dbReference>
<evidence type="ECO:0000259" key="7">
    <source>
        <dbReference type="Pfam" id="PF04049"/>
    </source>
</evidence>
<dbReference type="GO" id="GO:0051301">
    <property type="term" value="P:cell division"/>
    <property type="evidence" value="ECO:0007669"/>
    <property type="project" value="UniProtKB-KW"/>
</dbReference>
<organism evidence="8 9">
    <name type="scientific">Dichomitus squalens</name>
    <dbReference type="NCBI Taxonomy" id="114155"/>
    <lineage>
        <taxon>Eukaryota</taxon>
        <taxon>Fungi</taxon>
        <taxon>Dikarya</taxon>
        <taxon>Basidiomycota</taxon>
        <taxon>Agaricomycotina</taxon>
        <taxon>Agaricomycetes</taxon>
        <taxon>Polyporales</taxon>
        <taxon>Polyporaceae</taxon>
        <taxon>Dichomitus</taxon>
    </lineage>
</organism>
<evidence type="ECO:0000256" key="6">
    <source>
        <dbReference type="ARBA" id="ARBA00023306"/>
    </source>
</evidence>
<keyword evidence="9" id="KW-1185">Reference proteome</keyword>
<dbReference type="Pfam" id="PF04049">
    <property type="entry name" value="ANAPC8"/>
    <property type="match status" value="1"/>
</dbReference>
<dbReference type="Pfam" id="PF13181">
    <property type="entry name" value="TPR_8"/>
    <property type="match status" value="2"/>
</dbReference>